<evidence type="ECO:0000313" key="5">
    <source>
        <dbReference type="Proteomes" id="UP001500227"/>
    </source>
</evidence>
<name>A0ABP9M1R0_9BURK</name>
<dbReference type="InterPro" id="IPR016164">
    <property type="entry name" value="FAD-linked_Oxase-like_C"/>
</dbReference>
<dbReference type="PANTHER" id="PTHR11748">
    <property type="entry name" value="D-LACTATE DEHYDROGENASE"/>
    <property type="match status" value="1"/>
</dbReference>
<dbReference type="RefSeq" id="WP_345370028.1">
    <property type="nucleotide sequence ID" value="NZ_BAABKD010000008.1"/>
</dbReference>
<comment type="caution">
    <text evidence="4">The sequence shown here is derived from an EMBL/GenBank/DDBJ whole genome shotgun (WGS) entry which is preliminary data.</text>
</comment>
<evidence type="ECO:0000259" key="3">
    <source>
        <dbReference type="PROSITE" id="PS51387"/>
    </source>
</evidence>
<dbReference type="InterPro" id="IPR036318">
    <property type="entry name" value="FAD-bd_PCMH-like_sf"/>
</dbReference>
<dbReference type="Gene3D" id="3.30.465.10">
    <property type="match status" value="1"/>
</dbReference>
<dbReference type="PANTHER" id="PTHR11748:SF103">
    <property type="entry name" value="GLYCOLATE OXIDASE SUBUNIT GLCE"/>
    <property type="match status" value="1"/>
</dbReference>
<evidence type="ECO:0000256" key="1">
    <source>
        <dbReference type="ARBA" id="ARBA00022630"/>
    </source>
</evidence>
<protein>
    <submittedName>
        <fullName evidence="4">Glycolate oxidase subunit GlcE</fullName>
    </submittedName>
</protein>
<reference evidence="5" key="1">
    <citation type="journal article" date="2019" name="Int. J. Syst. Evol. Microbiol.">
        <title>The Global Catalogue of Microorganisms (GCM) 10K type strain sequencing project: providing services to taxonomists for standard genome sequencing and annotation.</title>
        <authorList>
            <consortium name="The Broad Institute Genomics Platform"/>
            <consortium name="The Broad Institute Genome Sequencing Center for Infectious Disease"/>
            <person name="Wu L."/>
            <person name="Ma J."/>
        </authorList>
    </citation>
    <scope>NUCLEOTIDE SEQUENCE [LARGE SCALE GENOMIC DNA]</scope>
    <source>
        <strain evidence="5">JCM 18423</strain>
    </source>
</reference>
<dbReference type="Proteomes" id="UP001500227">
    <property type="component" value="Unassembled WGS sequence"/>
</dbReference>
<gene>
    <name evidence="4" type="primary">glcE</name>
    <name evidence="4" type="ORF">GCM10023337_09630</name>
</gene>
<keyword evidence="1" id="KW-0285">Flavoprotein</keyword>
<dbReference type="InterPro" id="IPR006094">
    <property type="entry name" value="Oxid_FAD_bind_N"/>
</dbReference>
<evidence type="ECO:0000313" key="4">
    <source>
        <dbReference type="EMBL" id="GAA5088252.1"/>
    </source>
</evidence>
<keyword evidence="2" id="KW-0274">FAD</keyword>
<dbReference type="Pfam" id="PF01565">
    <property type="entry name" value="FAD_binding_4"/>
    <property type="match status" value="1"/>
</dbReference>
<keyword evidence="5" id="KW-1185">Reference proteome</keyword>
<dbReference type="SUPFAM" id="SSF55103">
    <property type="entry name" value="FAD-linked oxidases, C-terminal domain"/>
    <property type="match status" value="1"/>
</dbReference>
<dbReference type="InterPro" id="IPR016169">
    <property type="entry name" value="FAD-bd_PCMH_sub2"/>
</dbReference>
<dbReference type="InterPro" id="IPR016166">
    <property type="entry name" value="FAD-bd_PCMH"/>
</dbReference>
<dbReference type="NCBIfam" id="NF008439">
    <property type="entry name" value="PRK11282.1"/>
    <property type="match status" value="1"/>
</dbReference>
<dbReference type="PROSITE" id="PS51387">
    <property type="entry name" value="FAD_PCMH"/>
    <property type="match status" value="1"/>
</dbReference>
<organism evidence="4 5">
    <name type="scientific">Paenalcaligenes hermetiae</name>
    <dbReference type="NCBI Taxonomy" id="1157987"/>
    <lineage>
        <taxon>Bacteria</taxon>
        <taxon>Pseudomonadati</taxon>
        <taxon>Pseudomonadota</taxon>
        <taxon>Betaproteobacteria</taxon>
        <taxon>Burkholderiales</taxon>
        <taxon>Alcaligenaceae</taxon>
        <taxon>Paenalcaligenes</taxon>
    </lineage>
</organism>
<evidence type="ECO:0000256" key="2">
    <source>
        <dbReference type="ARBA" id="ARBA00022827"/>
    </source>
</evidence>
<feature type="domain" description="FAD-binding PCMH-type" evidence="3">
    <location>
        <begin position="1"/>
        <end position="171"/>
    </location>
</feature>
<proteinExistence type="predicted"/>
<dbReference type="EMBL" id="BAABKD010000008">
    <property type="protein sequence ID" value="GAA5088252.1"/>
    <property type="molecule type" value="Genomic_DNA"/>
</dbReference>
<accession>A0ABP9M1R0</accession>
<sequence>MNSPLISAWSDRIKHAAAEKRPLQLQGSGSKAFYGHPTAGEVFHLHENTGILSYEPSELVITVNGGTRLHDIEQALAEHHQYLPFEPPYFADTATIAGCVAAGLAGPRRAYAGAVQDFVLGVHLLDGRGDYLRFGGQVMKNVAGYDVSRLLCGSLGTLGVITQLSIKVLPIPAKQVTLRLDLAQDQALTLINQLSAQPLPISASAWHDHQLYIRLAGANNAITEGIKTIGGERLAPELADDFWKQLREQQHAFFQNAPSTHTLWRLSVPSTSPAFLQDLPQLIEWGGALRWLWSDLPASQLREETAKQGGTATAFRHPHDQQIFHPLPAPVLRLQKNLKQKFDPAGIFNPGRLYPGEL</sequence>
<dbReference type="SUPFAM" id="SSF56176">
    <property type="entry name" value="FAD-binding/transporter-associated domain-like"/>
    <property type="match status" value="1"/>
</dbReference>